<feature type="compositionally biased region" description="Basic and acidic residues" evidence="1">
    <location>
        <begin position="76"/>
        <end position="88"/>
    </location>
</feature>
<dbReference type="AlphaFoldDB" id="A0AAD5S122"/>
<organism evidence="2 3">
    <name type="scientific">Rhizophlyctis rosea</name>
    <dbReference type="NCBI Taxonomy" id="64517"/>
    <lineage>
        <taxon>Eukaryota</taxon>
        <taxon>Fungi</taxon>
        <taxon>Fungi incertae sedis</taxon>
        <taxon>Chytridiomycota</taxon>
        <taxon>Chytridiomycota incertae sedis</taxon>
        <taxon>Chytridiomycetes</taxon>
        <taxon>Rhizophlyctidales</taxon>
        <taxon>Rhizophlyctidaceae</taxon>
        <taxon>Rhizophlyctis</taxon>
    </lineage>
</organism>
<feature type="region of interest" description="Disordered" evidence="1">
    <location>
        <begin position="46"/>
        <end position="91"/>
    </location>
</feature>
<evidence type="ECO:0000313" key="3">
    <source>
        <dbReference type="Proteomes" id="UP001212841"/>
    </source>
</evidence>
<sequence length="565" mass="61800">MRLQKRADGLLTEMTDKLNTLPLHTESGVLDIPISPIVFSYGLPEGYVDDQAPRPSHDEKGKEHKARRRKSFSTPGERRVPTQEEGARVTRAMAVEIAKIEEEREKKESRKRKRGGGVVILEEVGGDGEGLQSPRVVEKDVKPTRLTPAERARVRREREEEERREREVEEARREEERRAAEEKEKEKEDAGGESVRRSARKKGGDVGVETPAVEGETPAVSETPATRASRRKRGEEPPATLPVQTPKEPEPEVPLTRSSRRKTFDNKPFSAPPTPSQPIATPSARPRRGAAAAAPAVTEQPKPSTSTSKPERKHKGWVYLDDNEEVGEKSLLGGKPEVDLEESIMTRGRRKSVLEEKTSGSGTPSRSGRGGRRSEPIVPAGTPVVTVSGRALRSAKRGREENEVGTPGPSSGKRFKTPNRRVPVSKETEDEESEDEEPLNSAKRRKSSTKSDQSTELFRFPPPPMGTFDPPKRVGRAGRPLPPAINTSFRGEAGQETITAGGAMSGDTTITLSPPKSAGGRRRGSRISLASVEGDGEKAAGGVKGFSSEVPEFEGRDLDECEDMI</sequence>
<evidence type="ECO:0000256" key="1">
    <source>
        <dbReference type="SAM" id="MobiDB-lite"/>
    </source>
</evidence>
<keyword evidence="3" id="KW-1185">Reference proteome</keyword>
<feature type="compositionally biased region" description="Basic and acidic residues" evidence="1">
    <location>
        <begin position="51"/>
        <end position="62"/>
    </location>
</feature>
<accession>A0AAD5S122</accession>
<dbReference type="EMBL" id="JADGJD010002772">
    <property type="protein sequence ID" value="KAJ3028702.1"/>
    <property type="molecule type" value="Genomic_DNA"/>
</dbReference>
<gene>
    <name evidence="2" type="ORF">HK097_005910</name>
</gene>
<evidence type="ECO:0000313" key="2">
    <source>
        <dbReference type="EMBL" id="KAJ3028702.1"/>
    </source>
</evidence>
<feature type="non-terminal residue" evidence="2">
    <location>
        <position position="565"/>
    </location>
</feature>
<feature type="compositionally biased region" description="Low complexity" evidence="1">
    <location>
        <begin position="280"/>
        <end position="296"/>
    </location>
</feature>
<feature type="compositionally biased region" description="Acidic residues" evidence="1">
    <location>
        <begin position="428"/>
        <end position="438"/>
    </location>
</feature>
<comment type="caution">
    <text evidence="2">The sequence shown here is derived from an EMBL/GenBank/DDBJ whole genome shotgun (WGS) entry which is preliminary data.</text>
</comment>
<feature type="compositionally biased region" description="Basic and acidic residues" evidence="1">
    <location>
        <begin position="136"/>
        <end position="196"/>
    </location>
</feature>
<protein>
    <submittedName>
        <fullName evidence="2">Uncharacterized protein</fullName>
    </submittedName>
</protein>
<name>A0AAD5S122_9FUNG</name>
<dbReference type="Proteomes" id="UP001212841">
    <property type="component" value="Unassembled WGS sequence"/>
</dbReference>
<reference evidence="2" key="1">
    <citation type="submission" date="2020-05" db="EMBL/GenBank/DDBJ databases">
        <title>Phylogenomic resolution of chytrid fungi.</title>
        <authorList>
            <person name="Stajich J.E."/>
            <person name="Amses K."/>
            <person name="Simmons R."/>
            <person name="Seto K."/>
            <person name="Myers J."/>
            <person name="Bonds A."/>
            <person name="Quandt C.A."/>
            <person name="Barry K."/>
            <person name="Liu P."/>
            <person name="Grigoriev I."/>
            <person name="Longcore J.E."/>
            <person name="James T.Y."/>
        </authorList>
    </citation>
    <scope>NUCLEOTIDE SEQUENCE</scope>
    <source>
        <strain evidence="2">JEL0318</strain>
    </source>
</reference>
<proteinExistence type="predicted"/>
<feature type="region of interest" description="Disordered" evidence="1">
    <location>
        <begin position="120"/>
        <end position="565"/>
    </location>
</feature>